<feature type="region of interest" description="Disordered" evidence="1">
    <location>
        <begin position="1007"/>
        <end position="1037"/>
    </location>
</feature>
<feature type="compositionally biased region" description="Basic and acidic residues" evidence="1">
    <location>
        <begin position="85"/>
        <end position="106"/>
    </location>
</feature>
<organism evidence="2 3">
    <name type="scientific">Engystomops pustulosus</name>
    <name type="common">Tungara frog</name>
    <name type="synonym">Physalaemus pustulosus</name>
    <dbReference type="NCBI Taxonomy" id="76066"/>
    <lineage>
        <taxon>Eukaryota</taxon>
        <taxon>Metazoa</taxon>
        <taxon>Chordata</taxon>
        <taxon>Craniata</taxon>
        <taxon>Vertebrata</taxon>
        <taxon>Euteleostomi</taxon>
        <taxon>Amphibia</taxon>
        <taxon>Batrachia</taxon>
        <taxon>Anura</taxon>
        <taxon>Neobatrachia</taxon>
        <taxon>Hyloidea</taxon>
        <taxon>Leptodactylidae</taxon>
        <taxon>Leiuperinae</taxon>
        <taxon>Engystomops</taxon>
    </lineage>
</organism>
<reference evidence="2" key="1">
    <citation type="thesis" date="2020" institute="ProQuest LLC" country="789 East Eisenhower Parkway, Ann Arbor, MI, USA">
        <title>Comparative Genomics and Chromosome Evolution.</title>
        <authorList>
            <person name="Mudd A.B."/>
        </authorList>
    </citation>
    <scope>NUCLEOTIDE SEQUENCE</scope>
    <source>
        <strain evidence="2">237g6f4</strain>
        <tissue evidence="2">Blood</tissue>
    </source>
</reference>
<dbReference type="GO" id="GO:0031267">
    <property type="term" value="F:small GTPase binding"/>
    <property type="evidence" value="ECO:0007669"/>
    <property type="project" value="TreeGrafter"/>
</dbReference>
<sequence>MKHAGSEGELFPSTTSLQSADSICTLESCILEAPGEGEGCEDNVEDSSFCLPEDALSGSLSITDEIMELLNQRGLRAEPINGESKPSESEQAKPDNKEQEPEKCELRPSGSTEDLKEAEATSSTSHGKIPGVFPSGDLASSDSVDELSILEPSQDGTEVPFCIGSSDEDLQNKENGECSAEETSLLEVQAEDEANICRTDDVKHEKVQLLASPALNKNESSGLKGKVEGQDVAEPQDTKKATLEKKDKIVKVKRDSTLTPDDRLLIERIKNYYETADAGASYLSKEESISYIPTGVVKDSILRFNYILQQEVKKDREKSKCKTNGCITELKQANCHRKPPAQAADTGKIKAETNKVGLESETEYKSCAEIRKAWKEKEKPSNAEIGRVPKRGTSRRKEMEEPGSELVIVEESDVEIGSPLPRECPPKKESVKEQPKMNVEENTKKSDSNMKTGSECLPAVANKATLCSSGNGLYEDDDIYLIENSEKIINKVQLLAKMYSEKIGRMKTQKKNGGNKTPEAQKKNGGNETPEAQKKNGGNKTPEAQKKATVKIVPQLTEESTGDRHMTEPQLYGHLMVHENLLHINCVQENSLILSAIRQSAFDLLKKEPLMTSHPTKEQLPLPKPPEVDDAASPVQERSSTEIEESEELSLNVCKEEDPLPVNLDSSPQSTPTSKDYGSETSPTSKPSLTEDRESPLTCDDLEENEISILHINVPDKVNHPLESNTLCEPTPTVSELHEDDQKQDDHDFTTSEGSKNGVNTQYIINKEETSNEGQETIVIINLKDHVDNLHINEQQTLTPILSSDGTTPPTPDKVQDKVNHLSSDFACATSESQKAPKSRGLSPSVMDVMQRLQLDSSLSIPSTKNTNSPKKLNMATRSSSFKGSTLTDREFENMIKPKPHITKQQAIVPNPGLLSPSILQKKLSRAMALSKNNLEPQPALPRRSPMAKSRSSDSEAHTPVIRSQPSIPSPSPYRNSLYSGLLLSDTKPRLLKNPVLAENRKDGEAIPLDSKLTQTVSTDEGSHKPLSSIYQKGNNPDRPVCLLPGSPVLIAVPCPPSVRQGPSSTVSEPNSRVQSPLTLRSRMFSPPPSQNPVCPKSPRVPSFSKTRSCSFTPLSFSNLERSSSSSANSTPTCTSPPPSPWSPGFPVHSRRTCGSNVYSPVDNPISPRALHSPIEENKFWCSSRSPPCLALDSNSHNIGISTHELTSIHWPDVRELRTKYGPFKVPKSTKNDLRSPSSFRQCKSLDEGSDLFFNNTSSLHFAASQSPMEEPCESAEHYESTEKLDFSDAKEKATLRASYSTTVNIQIGGSGRIASFSNAQVSLTRPLHQAPGTLSPRKININGSTLEHKNVNYRKK</sequence>
<comment type="caution">
    <text evidence="2">The sequence shown here is derived from an EMBL/GenBank/DDBJ whole genome shotgun (WGS) entry which is preliminary data.</text>
</comment>
<feature type="compositionally biased region" description="Polar residues" evidence="1">
    <location>
        <begin position="664"/>
        <end position="688"/>
    </location>
</feature>
<feature type="compositionally biased region" description="Basic and acidic residues" evidence="1">
    <location>
        <begin position="736"/>
        <end position="750"/>
    </location>
</feature>
<feature type="compositionally biased region" description="Basic and acidic residues" evidence="1">
    <location>
        <begin position="424"/>
        <end position="448"/>
    </location>
</feature>
<dbReference type="PANTHER" id="PTHR45924">
    <property type="entry name" value="FI17866P1"/>
    <property type="match status" value="1"/>
</dbReference>
<feature type="compositionally biased region" description="Low complexity" evidence="1">
    <location>
        <begin position="1123"/>
        <end position="1134"/>
    </location>
</feature>
<proteinExistence type="predicted"/>
<feature type="compositionally biased region" description="Polar residues" evidence="1">
    <location>
        <begin position="1061"/>
        <end position="1079"/>
    </location>
</feature>
<dbReference type="GO" id="GO:0030833">
    <property type="term" value="P:regulation of actin filament polymerization"/>
    <property type="evidence" value="ECO:0007669"/>
    <property type="project" value="TreeGrafter"/>
</dbReference>
<accession>A0AAV6ZZT2</accession>
<dbReference type="Proteomes" id="UP000824782">
    <property type="component" value="Unassembled WGS sequence"/>
</dbReference>
<feature type="region of interest" description="Disordered" evidence="1">
    <location>
        <begin position="417"/>
        <end position="451"/>
    </location>
</feature>
<keyword evidence="3" id="KW-1185">Reference proteome</keyword>
<evidence type="ECO:0000313" key="3">
    <source>
        <dbReference type="Proteomes" id="UP000824782"/>
    </source>
</evidence>
<dbReference type="PANTHER" id="PTHR45924:SF3">
    <property type="entry name" value="PLECKSTRIN HOMOLOGY DOMAIN-CONTAINING FAMILY G MEMBER 2"/>
    <property type="match status" value="1"/>
</dbReference>
<dbReference type="EMBL" id="WNYA01000010">
    <property type="protein sequence ID" value="KAG8552765.1"/>
    <property type="molecule type" value="Genomic_DNA"/>
</dbReference>
<feature type="region of interest" description="Disordered" evidence="1">
    <location>
        <begin position="932"/>
        <end position="973"/>
    </location>
</feature>
<feature type="region of interest" description="Disordered" evidence="1">
    <location>
        <begin position="1058"/>
        <end position="1106"/>
    </location>
</feature>
<feature type="region of interest" description="Disordered" evidence="1">
    <location>
        <begin position="73"/>
        <end position="183"/>
    </location>
</feature>
<feature type="region of interest" description="Disordered" evidence="1">
    <location>
        <begin position="1121"/>
        <end position="1147"/>
    </location>
</feature>
<name>A0AAV6ZZT2_ENGPU</name>
<feature type="region of interest" description="Disordered" evidence="1">
    <location>
        <begin position="506"/>
        <end position="550"/>
    </location>
</feature>
<feature type="compositionally biased region" description="Pro residues" evidence="1">
    <location>
        <begin position="1135"/>
        <end position="1144"/>
    </location>
</feature>
<feature type="region of interest" description="Disordered" evidence="1">
    <location>
        <begin position="213"/>
        <end position="241"/>
    </location>
</feature>
<evidence type="ECO:0000256" key="1">
    <source>
        <dbReference type="SAM" id="MobiDB-lite"/>
    </source>
</evidence>
<feature type="region of interest" description="Disordered" evidence="1">
    <location>
        <begin position="376"/>
        <end position="404"/>
    </location>
</feature>
<evidence type="ECO:0000313" key="2">
    <source>
        <dbReference type="EMBL" id="KAG8552765.1"/>
    </source>
</evidence>
<feature type="region of interest" description="Disordered" evidence="1">
    <location>
        <begin position="613"/>
        <end position="696"/>
    </location>
</feature>
<gene>
    <name evidence="2" type="ORF">GDO81_003044</name>
</gene>
<protein>
    <submittedName>
        <fullName evidence="2">Uncharacterized protein</fullName>
    </submittedName>
</protein>
<feature type="region of interest" description="Disordered" evidence="1">
    <location>
        <begin position="721"/>
        <end position="757"/>
    </location>
</feature>
<feature type="compositionally biased region" description="Polar residues" evidence="1">
    <location>
        <begin position="722"/>
        <end position="734"/>
    </location>
</feature>
<feature type="region of interest" description="Disordered" evidence="1">
    <location>
        <begin position="858"/>
        <end position="885"/>
    </location>
</feature>
<dbReference type="GO" id="GO:0005085">
    <property type="term" value="F:guanyl-nucleotide exchange factor activity"/>
    <property type="evidence" value="ECO:0007669"/>
    <property type="project" value="TreeGrafter"/>
</dbReference>